<dbReference type="Pfam" id="PF02666">
    <property type="entry name" value="PS_Dcarbxylase"/>
    <property type="match status" value="1"/>
</dbReference>
<organism evidence="13 14">
    <name type="scientific">Haliangium ochraceum (strain DSM 14365 / JCM 11303 / SMP-2)</name>
    <dbReference type="NCBI Taxonomy" id="502025"/>
    <lineage>
        <taxon>Bacteria</taxon>
        <taxon>Pseudomonadati</taxon>
        <taxon>Myxococcota</taxon>
        <taxon>Polyangia</taxon>
        <taxon>Haliangiales</taxon>
        <taxon>Kofleriaceae</taxon>
        <taxon>Haliangium</taxon>
    </lineage>
</organism>
<keyword evidence="4" id="KW-0444">Lipid biosynthesis</keyword>
<comment type="cofactor">
    <cofactor evidence="1">
        <name>pyruvate</name>
        <dbReference type="ChEBI" id="CHEBI:15361"/>
    </cofactor>
</comment>
<dbReference type="InterPro" id="IPR033177">
    <property type="entry name" value="PSD-B"/>
</dbReference>
<keyword evidence="7" id="KW-0865">Zymogen</keyword>
<keyword evidence="9 13" id="KW-0456">Lyase</keyword>
<evidence type="ECO:0000256" key="1">
    <source>
        <dbReference type="ARBA" id="ARBA00001928"/>
    </source>
</evidence>
<dbReference type="AlphaFoldDB" id="D0LQ37"/>
<evidence type="ECO:0000256" key="4">
    <source>
        <dbReference type="ARBA" id="ARBA00022516"/>
    </source>
</evidence>
<dbReference type="EC" id="4.1.1.65" evidence="3"/>
<keyword evidence="8" id="KW-0594">Phospholipid biosynthesis</keyword>
<dbReference type="Proteomes" id="UP000001880">
    <property type="component" value="Chromosome"/>
</dbReference>
<keyword evidence="11" id="KW-0670">Pyruvate</keyword>
<comment type="pathway">
    <text evidence="12">Phospholipid metabolism; phosphatidylethanolamine biosynthesis.</text>
</comment>
<evidence type="ECO:0000256" key="11">
    <source>
        <dbReference type="ARBA" id="ARBA00023317"/>
    </source>
</evidence>
<reference evidence="13 14" key="1">
    <citation type="journal article" date="2010" name="Stand. Genomic Sci.">
        <title>Complete genome sequence of Haliangium ochraceum type strain (SMP-2).</title>
        <authorList>
            <consortium name="US DOE Joint Genome Institute (JGI-PGF)"/>
            <person name="Ivanova N."/>
            <person name="Daum C."/>
            <person name="Lang E."/>
            <person name="Abt B."/>
            <person name="Kopitz M."/>
            <person name="Saunders E."/>
            <person name="Lapidus A."/>
            <person name="Lucas S."/>
            <person name="Glavina Del Rio T."/>
            <person name="Nolan M."/>
            <person name="Tice H."/>
            <person name="Copeland A."/>
            <person name="Cheng J.F."/>
            <person name="Chen F."/>
            <person name="Bruce D."/>
            <person name="Goodwin L."/>
            <person name="Pitluck S."/>
            <person name="Mavromatis K."/>
            <person name="Pati A."/>
            <person name="Mikhailova N."/>
            <person name="Chen A."/>
            <person name="Palaniappan K."/>
            <person name="Land M."/>
            <person name="Hauser L."/>
            <person name="Chang Y.J."/>
            <person name="Jeffries C.D."/>
            <person name="Detter J.C."/>
            <person name="Brettin T."/>
            <person name="Rohde M."/>
            <person name="Goker M."/>
            <person name="Bristow J."/>
            <person name="Markowitz V."/>
            <person name="Eisen J.A."/>
            <person name="Hugenholtz P."/>
            <person name="Kyrpides N.C."/>
            <person name="Klenk H.P."/>
        </authorList>
    </citation>
    <scope>NUCLEOTIDE SEQUENCE [LARGE SCALE GENOMIC DNA]</scope>
    <source>
        <strain evidence="14">DSM 14365 / CIP 107738 / JCM 11303 / AJ 13395 / SMP-2</strain>
    </source>
</reference>
<dbReference type="KEGG" id="hoh:Hoch_4583"/>
<evidence type="ECO:0000256" key="9">
    <source>
        <dbReference type="ARBA" id="ARBA00023239"/>
    </source>
</evidence>
<name>D0LQ37_HALO1</name>
<evidence type="ECO:0000256" key="7">
    <source>
        <dbReference type="ARBA" id="ARBA00023145"/>
    </source>
</evidence>
<keyword evidence="10" id="KW-1208">Phospholipid metabolism</keyword>
<evidence type="ECO:0000256" key="12">
    <source>
        <dbReference type="ARBA" id="ARBA00024326"/>
    </source>
</evidence>
<keyword evidence="14" id="KW-1185">Reference proteome</keyword>
<dbReference type="OrthoDB" id="9802030at2"/>
<dbReference type="eggNOG" id="COG0688">
    <property type="taxonomic scope" value="Bacteria"/>
</dbReference>
<evidence type="ECO:0000256" key="6">
    <source>
        <dbReference type="ARBA" id="ARBA00023098"/>
    </source>
</evidence>
<evidence type="ECO:0000256" key="5">
    <source>
        <dbReference type="ARBA" id="ARBA00022793"/>
    </source>
</evidence>
<dbReference type="EMBL" id="CP001804">
    <property type="protein sequence ID" value="ACY17074.1"/>
    <property type="molecule type" value="Genomic_DNA"/>
</dbReference>
<sequence>MNFTSIRERAAVNTIRMAPKGLYSAAIGVGARMVLPKALRPVVYRTFAKRVGANLDEVEQPLEAYESLSQFFARRLRPGARVQSEKSEAIVSPCDGRLAAAGEVTAGRMIQAKGRDYRLAQLLADDGAAERLMGGTFATVYLSPADYHRVHAPVAGELVGYTHLPGTLLPVNPLFSRSVDALLATNERVVFYLETEFGLVAVVMVAAVGVSNIEVTHDALETRHLRTRRRSPHRVNFDRAIRVERGEELGVFHLGSTTIVIFEPGRVQLGDTQIDDAVRLGQEIASPR</sequence>
<dbReference type="STRING" id="502025.Hoch_4583"/>
<dbReference type="HOGENOM" id="CLU_029061_4_0_7"/>
<evidence type="ECO:0000256" key="8">
    <source>
        <dbReference type="ARBA" id="ARBA00023209"/>
    </source>
</evidence>
<protein>
    <recommendedName>
        <fullName evidence="3">phosphatidylserine decarboxylase</fullName>
        <ecNumber evidence="3">4.1.1.65</ecNumber>
    </recommendedName>
</protein>
<dbReference type="RefSeq" id="WP_012829672.1">
    <property type="nucleotide sequence ID" value="NC_013440.1"/>
</dbReference>
<evidence type="ECO:0000313" key="14">
    <source>
        <dbReference type="Proteomes" id="UP000001880"/>
    </source>
</evidence>
<evidence type="ECO:0000313" key="13">
    <source>
        <dbReference type="EMBL" id="ACY17074.1"/>
    </source>
</evidence>
<dbReference type="PANTHER" id="PTHR10067:SF6">
    <property type="entry name" value="PHOSPHATIDYLSERINE DECARBOXYLASE PROENZYME, MITOCHONDRIAL"/>
    <property type="match status" value="1"/>
</dbReference>
<accession>D0LQ37</accession>
<evidence type="ECO:0000256" key="2">
    <source>
        <dbReference type="ARBA" id="ARBA00005189"/>
    </source>
</evidence>
<proteinExistence type="predicted"/>
<evidence type="ECO:0000256" key="10">
    <source>
        <dbReference type="ARBA" id="ARBA00023264"/>
    </source>
</evidence>
<dbReference type="UniPathway" id="UPA00558"/>
<keyword evidence="6" id="KW-0443">Lipid metabolism</keyword>
<keyword evidence="5" id="KW-0210">Decarboxylase</keyword>
<gene>
    <name evidence="13" type="ordered locus">Hoch_4583</name>
</gene>
<comment type="pathway">
    <text evidence="2">Lipid metabolism.</text>
</comment>
<dbReference type="NCBIfam" id="TIGR00163">
    <property type="entry name" value="PS_decarb"/>
    <property type="match status" value="1"/>
</dbReference>
<dbReference type="InterPro" id="IPR003817">
    <property type="entry name" value="PS_Dcarbxylase"/>
</dbReference>
<dbReference type="GO" id="GO:0004609">
    <property type="term" value="F:phosphatidylserine decarboxylase activity"/>
    <property type="evidence" value="ECO:0007669"/>
    <property type="project" value="UniProtKB-EC"/>
</dbReference>
<dbReference type="GO" id="GO:0006646">
    <property type="term" value="P:phosphatidylethanolamine biosynthetic process"/>
    <property type="evidence" value="ECO:0007669"/>
    <property type="project" value="UniProtKB-UniPathway"/>
</dbReference>
<dbReference type="PANTHER" id="PTHR10067">
    <property type="entry name" value="PHOSPHATIDYLSERINE DECARBOXYLASE"/>
    <property type="match status" value="1"/>
</dbReference>
<evidence type="ECO:0000256" key="3">
    <source>
        <dbReference type="ARBA" id="ARBA00012243"/>
    </source>
</evidence>